<accession>A0A2K9DLC4</accession>
<name>A0A2K9DLC4_9MICO</name>
<dbReference type="Proteomes" id="UP000233276">
    <property type="component" value="Chromosome"/>
</dbReference>
<proteinExistence type="predicted"/>
<gene>
    <name evidence="1" type="ORF">CXR34_06635</name>
</gene>
<reference evidence="1 2" key="1">
    <citation type="submission" date="2017-12" db="EMBL/GenBank/DDBJ databases">
        <title>Isolation and characterization of estrogens degradatiion strain Microbacterium hominis SJTG1.</title>
        <authorList>
            <person name="Xiong W."/>
            <person name="Yin C."/>
            <person name="Zheng D."/>
            <person name="Liang R."/>
        </authorList>
    </citation>
    <scope>NUCLEOTIDE SEQUENCE [LARGE SCALE GENOMIC DNA]</scope>
    <source>
        <strain evidence="1 2">SJTG1</strain>
    </source>
</reference>
<dbReference type="RefSeq" id="WP_101305981.1">
    <property type="nucleotide sequence ID" value="NZ_CP025299.1"/>
</dbReference>
<evidence type="ECO:0000313" key="1">
    <source>
        <dbReference type="EMBL" id="AUG29178.1"/>
    </source>
</evidence>
<dbReference type="EMBL" id="CP025299">
    <property type="protein sequence ID" value="AUG29178.1"/>
    <property type="molecule type" value="Genomic_DNA"/>
</dbReference>
<evidence type="ECO:0000313" key="2">
    <source>
        <dbReference type="Proteomes" id="UP000233276"/>
    </source>
</evidence>
<dbReference type="AlphaFoldDB" id="A0A2K9DLC4"/>
<organism evidence="1 2">
    <name type="scientific">Microbacterium hominis</name>
    <dbReference type="NCBI Taxonomy" id="162426"/>
    <lineage>
        <taxon>Bacteria</taxon>
        <taxon>Bacillati</taxon>
        <taxon>Actinomycetota</taxon>
        <taxon>Actinomycetes</taxon>
        <taxon>Micrococcales</taxon>
        <taxon>Microbacteriaceae</taxon>
        <taxon>Microbacterium</taxon>
    </lineage>
</organism>
<protein>
    <submittedName>
        <fullName evidence="1">Uncharacterized protein</fullName>
    </submittedName>
</protein>
<sequence length="220" mass="23941">MSDDAVPELVFRLVGTWWPVALDSDEEARASATDVARGTLGTADQHATARRRMRDDLVEAARAAREAHGRLLLLQTELGPGETMSAMLTLFDDDRLRMSPSIGTNPQHVLAVLEEALPTIAPDMAATAVRRPFSDGEVVRAHRVDESVEFEDGAPFTQRRLVAQYWYPVPDSKKLSLVVLSTPLGDIPNALLAYFDAIVEVSGFRPASAPVVDHAGTVAR</sequence>
<dbReference type="KEGG" id="mhos:CXR34_06635"/>